<dbReference type="Proteomes" id="UP000703674">
    <property type="component" value="Unassembled WGS sequence"/>
</dbReference>
<keyword evidence="2" id="KW-1185">Reference proteome</keyword>
<protein>
    <submittedName>
        <fullName evidence="1">Plug domain-containing protein</fullName>
    </submittedName>
</protein>
<sequence length="171" mass="18867">KNENLGTLVLSEDTAALAEVSINYKNPSVKREVDRLVFNVENTTLSHGSSWDILKKTPGVILSGENLTVRNQGVQVYINDRKVQLTASELQTLLENYSAENIKSIEVITTPPARYDAEGGAILNIITSKSIAPGYKGNVNAAWTQAIFPKYQLGTSHYYKTEKLNVFGNYS</sequence>
<evidence type="ECO:0000313" key="1">
    <source>
        <dbReference type="EMBL" id="NJW54685.1"/>
    </source>
</evidence>
<feature type="non-terminal residue" evidence="1">
    <location>
        <position position="1"/>
    </location>
</feature>
<proteinExistence type="predicted"/>
<organism evidence="1 2">
    <name type="scientific">Salinimicrobium oceani</name>
    <dbReference type="NCBI Taxonomy" id="2722702"/>
    <lineage>
        <taxon>Bacteria</taxon>
        <taxon>Pseudomonadati</taxon>
        <taxon>Bacteroidota</taxon>
        <taxon>Flavobacteriia</taxon>
        <taxon>Flavobacteriales</taxon>
        <taxon>Flavobacteriaceae</taxon>
        <taxon>Salinimicrobium</taxon>
    </lineage>
</organism>
<accession>A0ABX1D2J9</accession>
<dbReference type="EMBL" id="JAAVJR010000401">
    <property type="protein sequence ID" value="NJW54685.1"/>
    <property type="molecule type" value="Genomic_DNA"/>
</dbReference>
<name>A0ABX1D2J9_9FLAO</name>
<feature type="non-terminal residue" evidence="1">
    <location>
        <position position="171"/>
    </location>
</feature>
<reference evidence="1 2" key="1">
    <citation type="submission" date="2020-03" db="EMBL/GenBank/DDBJ databases">
        <title>Salinimicrobium sp. nov, isolated from SCS.</title>
        <authorList>
            <person name="Cao W.R."/>
        </authorList>
    </citation>
    <scope>NUCLEOTIDE SEQUENCE [LARGE SCALE GENOMIC DNA]</scope>
    <source>
        <strain evidence="2">J15B91</strain>
    </source>
</reference>
<gene>
    <name evidence="1" type="ORF">HC175_17380</name>
</gene>
<evidence type="ECO:0000313" key="2">
    <source>
        <dbReference type="Proteomes" id="UP000703674"/>
    </source>
</evidence>
<dbReference type="SUPFAM" id="SSF56935">
    <property type="entry name" value="Porins"/>
    <property type="match status" value="1"/>
</dbReference>
<comment type="caution">
    <text evidence="1">The sequence shown here is derived from an EMBL/GenBank/DDBJ whole genome shotgun (WGS) entry which is preliminary data.</text>
</comment>